<dbReference type="PANTHER" id="PTHR33273:SF4">
    <property type="entry name" value="ENDONUCLEASE_EXONUCLEASE_PHOSPHATASE DOMAIN-CONTAINING PROTEIN"/>
    <property type="match status" value="1"/>
</dbReference>
<comment type="caution">
    <text evidence="3">The sequence shown here is derived from an EMBL/GenBank/DDBJ whole genome shotgun (WGS) entry which is preliminary data.</text>
</comment>
<sequence length="229" mass="26556">MQKIDIYLISETHLTKESFIKFRGYTFYHNIHPTNTARGGSVIIIKKNISHHQEPGLSTAENQVIAVTIKSRRYKVTIAAIYCPPRYNQKKENYLNVLSNLGEKFIIGGYFNAKNARWESRMTTAKGNELHKSAAELRCSYMSTGKPTYWPNDQEKTPDLFEAEKFIVDIQQAAWNNTPEIKSTTKGINYPNEVKEMLAEKRKLRKKWQQSRTPENKNSLNNITQRLKI</sequence>
<dbReference type="Pfam" id="PF14529">
    <property type="entry name" value="Exo_endo_phos_2"/>
    <property type="match status" value="1"/>
</dbReference>
<evidence type="ECO:0000313" key="4">
    <source>
        <dbReference type="Proteomes" id="UP000625711"/>
    </source>
</evidence>
<keyword evidence="4" id="KW-1185">Reference proteome</keyword>
<feature type="domain" description="Endonuclease/exonuclease/phosphatase" evidence="2">
    <location>
        <begin position="77"/>
        <end position="169"/>
    </location>
</feature>
<reference evidence="3" key="1">
    <citation type="submission" date="2020-08" db="EMBL/GenBank/DDBJ databases">
        <title>Genome sequencing and assembly of the red palm weevil Rhynchophorus ferrugineus.</title>
        <authorList>
            <person name="Dias G.B."/>
            <person name="Bergman C.M."/>
            <person name="Manee M."/>
        </authorList>
    </citation>
    <scope>NUCLEOTIDE SEQUENCE</scope>
    <source>
        <strain evidence="3">AA-2017</strain>
        <tissue evidence="3">Whole larva</tissue>
    </source>
</reference>
<dbReference type="InterPro" id="IPR036691">
    <property type="entry name" value="Endo/exonu/phosph_ase_sf"/>
</dbReference>
<dbReference type="Gene3D" id="3.60.10.10">
    <property type="entry name" value="Endonuclease/exonuclease/phosphatase"/>
    <property type="match status" value="1"/>
</dbReference>
<feature type="region of interest" description="Disordered" evidence="1">
    <location>
        <begin position="206"/>
        <end position="229"/>
    </location>
</feature>
<dbReference type="PANTHER" id="PTHR33273">
    <property type="entry name" value="DOMAIN-CONTAINING PROTEIN, PUTATIVE-RELATED"/>
    <property type="match status" value="1"/>
</dbReference>
<gene>
    <name evidence="3" type="ORF">GWI33_008237</name>
</gene>
<protein>
    <recommendedName>
        <fullName evidence="2">Endonuclease/exonuclease/phosphatase domain-containing protein</fullName>
    </recommendedName>
</protein>
<dbReference type="AlphaFoldDB" id="A0A834MCC5"/>
<accession>A0A834MCC5</accession>
<dbReference type="EMBL" id="JAACXV010000397">
    <property type="protein sequence ID" value="KAF7278533.1"/>
    <property type="molecule type" value="Genomic_DNA"/>
</dbReference>
<organism evidence="3 4">
    <name type="scientific">Rhynchophorus ferrugineus</name>
    <name type="common">Red palm weevil</name>
    <name type="synonym">Curculio ferrugineus</name>
    <dbReference type="NCBI Taxonomy" id="354439"/>
    <lineage>
        <taxon>Eukaryota</taxon>
        <taxon>Metazoa</taxon>
        <taxon>Ecdysozoa</taxon>
        <taxon>Arthropoda</taxon>
        <taxon>Hexapoda</taxon>
        <taxon>Insecta</taxon>
        <taxon>Pterygota</taxon>
        <taxon>Neoptera</taxon>
        <taxon>Endopterygota</taxon>
        <taxon>Coleoptera</taxon>
        <taxon>Polyphaga</taxon>
        <taxon>Cucujiformia</taxon>
        <taxon>Curculionidae</taxon>
        <taxon>Dryophthorinae</taxon>
        <taxon>Rhynchophorus</taxon>
    </lineage>
</organism>
<name>A0A834MCC5_RHYFE</name>
<dbReference type="Proteomes" id="UP000625711">
    <property type="component" value="Unassembled WGS sequence"/>
</dbReference>
<dbReference type="GO" id="GO:0003824">
    <property type="term" value="F:catalytic activity"/>
    <property type="evidence" value="ECO:0007669"/>
    <property type="project" value="InterPro"/>
</dbReference>
<evidence type="ECO:0000313" key="3">
    <source>
        <dbReference type="EMBL" id="KAF7278533.1"/>
    </source>
</evidence>
<dbReference type="SUPFAM" id="SSF56219">
    <property type="entry name" value="DNase I-like"/>
    <property type="match status" value="1"/>
</dbReference>
<proteinExistence type="predicted"/>
<dbReference type="InterPro" id="IPR005135">
    <property type="entry name" value="Endo/exonuclease/phosphatase"/>
</dbReference>
<evidence type="ECO:0000259" key="2">
    <source>
        <dbReference type="Pfam" id="PF14529"/>
    </source>
</evidence>
<evidence type="ECO:0000256" key="1">
    <source>
        <dbReference type="SAM" id="MobiDB-lite"/>
    </source>
</evidence>
<feature type="compositionally biased region" description="Polar residues" evidence="1">
    <location>
        <begin position="210"/>
        <end position="229"/>
    </location>
</feature>
<dbReference type="OrthoDB" id="6781018at2759"/>